<dbReference type="Pfam" id="PF08428">
    <property type="entry name" value="Rib"/>
    <property type="match status" value="2"/>
</dbReference>
<dbReference type="AlphaFoldDB" id="A0A4Q2ALK1"/>
<keyword evidence="2" id="KW-0964">Secreted</keyword>
<dbReference type="NCBIfam" id="TIGR01167">
    <property type="entry name" value="LPXTG_anchor"/>
    <property type="match status" value="1"/>
</dbReference>
<dbReference type="OrthoDB" id="2085791at2"/>
<evidence type="ECO:0000256" key="3">
    <source>
        <dbReference type="ARBA" id="ARBA00022729"/>
    </source>
</evidence>
<evidence type="ECO:0000256" key="1">
    <source>
        <dbReference type="ARBA" id="ARBA00022512"/>
    </source>
</evidence>
<protein>
    <submittedName>
        <fullName evidence="7">LPXTG cell wall anchor domain-containing protein</fullName>
    </submittedName>
</protein>
<evidence type="ECO:0000256" key="5">
    <source>
        <dbReference type="SAM" id="MobiDB-lite"/>
    </source>
</evidence>
<evidence type="ECO:0000256" key="4">
    <source>
        <dbReference type="ARBA" id="ARBA00023088"/>
    </source>
</evidence>
<evidence type="ECO:0000259" key="6">
    <source>
        <dbReference type="PROSITE" id="PS50847"/>
    </source>
</evidence>
<dbReference type="InterPro" id="IPR012706">
    <property type="entry name" value="Rib_alpha_Esp_rpt"/>
</dbReference>
<dbReference type="InterPro" id="IPR059115">
    <property type="entry name" value="Rib"/>
</dbReference>
<dbReference type="PROSITE" id="PS50847">
    <property type="entry name" value="GRAM_POS_ANCHORING"/>
    <property type="match status" value="1"/>
</dbReference>
<organism evidence="7 8">
    <name type="scientific">Ligilactobacillus murinus</name>
    <dbReference type="NCBI Taxonomy" id="1622"/>
    <lineage>
        <taxon>Bacteria</taxon>
        <taxon>Bacillati</taxon>
        <taxon>Bacillota</taxon>
        <taxon>Bacilli</taxon>
        <taxon>Lactobacillales</taxon>
        <taxon>Lactobacillaceae</taxon>
        <taxon>Ligilactobacillus</taxon>
    </lineage>
</organism>
<proteinExistence type="predicted"/>
<keyword evidence="1" id="KW-0134">Cell wall</keyword>
<evidence type="ECO:0000313" key="8">
    <source>
        <dbReference type="Proteomes" id="UP000289316"/>
    </source>
</evidence>
<dbReference type="RefSeq" id="WP_129303338.1">
    <property type="nucleotide sequence ID" value="NZ_QZFR01000077.1"/>
</dbReference>
<feature type="compositionally biased region" description="Polar residues" evidence="5">
    <location>
        <begin position="175"/>
        <end position="199"/>
    </location>
</feature>
<comment type="caution">
    <text evidence="7">The sequence shown here is derived from an EMBL/GenBank/DDBJ whole genome shotgun (WGS) entry which is preliminary data.</text>
</comment>
<feature type="region of interest" description="Disordered" evidence="5">
    <location>
        <begin position="175"/>
        <end position="217"/>
    </location>
</feature>
<gene>
    <name evidence="7" type="ORF">D6C19_09130</name>
</gene>
<dbReference type="InterPro" id="IPR019931">
    <property type="entry name" value="LPXTG_anchor"/>
</dbReference>
<dbReference type="Proteomes" id="UP000289316">
    <property type="component" value="Unassembled WGS sequence"/>
</dbReference>
<feature type="domain" description="Gram-positive cocci surface proteins LPxTG" evidence="6">
    <location>
        <begin position="209"/>
        <end position="246"/>
    </location>
</feature>
<dbReference type="Pfam" id="PF00746">
    <property type="entry name" value="Gram_pos_anchor"/>
    <property type="match status" value="1"/>
</dbReference>
<keyword evidence="4" id="KW-0572">Peptidoglycan-anchor</keyword>
<reference evidence="7 8" key="1">
    <citation type="submission" date="2018-09" db="EMBL/GenBank/DDBJ databases">
        <title>Murine metabolic-syndrome-specific gut microbial biobank.</title>
        <authorList>
            <person name="Liu C."/>
        </authorList>
    </citation>
    <scope>NUCLEOTIDE SEQUENCE [LARGE SCALE GENOMIC DNA]</scope>
    <source>
        <strain evidence="7 8">C-30</strain>
    </source>
</reference>
<dbReference type="NCBIfam" id="TIGR02331">
    <property type="entry name" value="rib_alpha"/>
    <property type="match status" value="2"/>
</dbReference>
<keyword evidence="3" id="KW-0732">Signal</keyword>
<name>A0A4Q2ALK1_9LACO</name>
<accession>A0A4Q2ALK1</accession>
<evidence type="ECO:0000313" key="7">
    <source>
        <dbReference type="EMBL" id="RXV70415.1"/>
    </source>
</evidence>
<dbReference type="EMBL" id="QZFR01000077">
    <property type="protein sequence ID" value="RXV70415.1"/>
    <property type="molecule type" value="Genomic_DNA"/>
</dbReference>
<evidence type="ECO:0000256" key="2">
    <source>
        <dbReference type="ARBA" id="ARBA00022525"/>
    </source>
</evidence>
<sequence>DGTTEEVTVPVKVGTDAQINEPTAQEVKTPVGGTPDATTGIANLDELPAGTTVAWKEPVDTKTPGHKEGTVVVTYPDGTTEEVTVPVKVGTDAQINEPVVVPITSEIGKLPTPEEFISNLNELPTGTVVTWNGEPNVSKAGNVKVSLLVTYPDGSSEVLEAELIIVGETKEMVQRPQTKPNVAATTDEQVKPMSTTNEPANAENKPDELPQTGDIDGQKASALGMLSMLAGLFGIGVAKRKKRDEE</sequence>
<feature type="non-terminal residue" evidence="7">
    <location>
        <position position="1"/>
    </location>
</feature>